<dbReference type="GO" id="GO:0008168">
    <property type="term" value="F:methyltransferase activity"/>
    <property type="evidence" value="ECO:0007669"/>
    <property type="project" value="UniProtKB-KW"/>
</dbReference>
<dbReference type="InterPro" id="IPR014777">
    <property type="entry name" value="4pyrrole_Mease_sub1"/>
</dbReference>
<name>A0ABR8DF88_9NOST</name>
<evidence type="ECO:0000259" key="7">
    <source>
        <dbReference type="Pfam" id="PF00590"/>
    </source>
</evidence>
<evidence type="ECO:0000313" key="8">
    <source>
        <dbReference type="EMBL" id="MBD2504786.1"/>
    </source>
</evidence>
<dbReference type="CDD" id="cd11648">
    <property type="entry name" value="RsmI"/>
    <property type="match status" value="1"/>
</dbReference>
<sequence>MQTDPKPSTLYIVGTPIGNLEDITFRAVRILQNVDLIAAEDTRHTGKLLQHLQVKTPQISYHEHNRSSRIPELLEHLHGGKAIAVVSDAGMPGISDPGYELVKACVEAGISVVPIPGASAAITALSAAGLPTDKFVFEGFLPAKGQQRREYLEVLETETRTLIFYESPHRLRETLQDLAQVWGSDRQIVLARELTKLYEEFWRGSIGDAIAHYQQREPQGEYTVLVAGKPPSQPLLTEEQLKAELQQLISQGISRSQASRQLTKYTSLNRRQVYQIALSIVINREE</sequence>
<organism evidence="8 9">
    <name type="scientific">Anabaena azotica FACHB-119</name>
    <dbReference type="NCBI Taxonomy" id="947527"/>
    <lineage>
        <taxon>Bacteria</taxon>
        <taxon>Bacillati</taxon>
        <taxon>Cyanobacteriota</taxon>
        <taxon>Cyanophyceae</taxon>
        <taxon>Nostocales</taxon>
        <taxon>Nostocaceae</taxon>
        <taxon>Anabaena</taxon>
        <taxon>Anabaena azotica</taxon>
    </lineage>
</organism>
<evidence type="ECO:0000256" key="6">
    <source>
        <dbReference type="HAMAP-Rule" id="MF_01877"/>
    </source>
</evidence>
<comment type="similarity">
    <text evidence="6">Belongs to the methyltransferase superfamily. RsmI family.</text>
</comment>
<evidence type="ECO:0000256" key="1">
    <source>
        <dbReference type="ARBA" id="ARBA00022490"/>
    </source>
</evidence>
<comment type="caution">
    <text evidence="8">The sequence shown here is derived from an EMBL/GenBank/DDBJ whole genome shotgun (WGS) entry which is preliminary data.</text>
</comment>
<comment type="subcellular location">
    <subcellularLocation>
        <location evidence="6">Cytoplasm</location>
    </subcellularLocation>
</comment>
<evidence type="ECO:0000256" key="4">
    <source>
        <dbReference type="ARBA" id="ARBA00022679"/>
    </source>
</evidence>
<keyword evidence="4 6" id="KW-0808">Transferase</keyword>
<dbReference type="Gene3D" id="3.30.950.10">
    <property type="entry name" value="Methyltransferase, Cobalt-precorrin-4 Transmethylase, Domain 2"/>
    <property type="match status" value="1"/>
</dbReference>
<dbReference type="InterPro" id="IPR018063">
    <property type="entry name" value="SAM_MeTrfase_RsmI_CS"/>
</dbReference>
<dbReference type="EC" id="2.1.1.198" evidence="6"/>
<accession>A0ABR8DF88</accession>
<keyword evidence="1 6" id="KW-0963">Cytoplasm</keyword>
<evidence type="ECO:0000313" key="9">
    <source>
        <dbReference type="Proteomes" id="UP000661112"/>
    </source>
</evidence>
<evidence type="ECO:0000256" key="2">
    <source>
        <dbReference type="ARBA" id="ARBA00022552"/>
    </source>
</evidence>
<dbReference type="PANTHER" id="PTHR46111">
    <property type="entry name" value="RIBOSOMAL RNA SMALL SUBUNIT METHYLTRANSFERASE I"/>
    <property type="match status" value="1"/>
</dbReference>
<comment type="catalytic activity">
    <reaction evidence="6">
        <text>cytidine(1402) in 16S rRNA + S-adenosyl-L-methionine = 2'-O-methylcytidine(1402) in 16S rRNA + S-adenosyl-L-homocysteine + H(+)</text>
        <dbReference type="Rhea" id="RHEA:42924"/>
        <dbReference type="Rhea" id="RHEA-COMP:10285"/>
        <dbReference type="Rhea" id="RHEA-COMP:10286"/>
        <dbReference type="ChEBI" id="CHEBI:15378"/>
        <dbReference type="ChEBI" id="CHEBI:57856"/>
        <dbReference type="ChEBI" id="CHEBI:59789"/>
        <dbReference type="ChEBI" id="CHEBI:74495"/>
        <dbReference type="ChEBI" id="CHEBI:82748"/>
        <dbReference type="EC" id="2.1.1.198"/>
    </reaction>
</comment>
<keyword evidence="3 6" id="KW-0489">Methyltransferase</keyword>
<dbReference type="InterPro" id="IPR014776">
    <property type="entry name" value="4pyrrole_Mease_sub2"/>
</dbReference>
<dbReference type="GO" id="GO:0032259">
    <property type="term" value="P:methylation"/>
    <property type="evidence" value="ECO:0007669"/>
    <property type="project" value="UniProtKB-KW"/>
</dbReference>
<dbReference type="PIRSF" id="PIRSF005917">
    <property type="entry name" value="MTase_YraL"/>
    <property type="match status" value="1"/>
</dbReference>
<evidence type="ECO:0000256" key="5">
    <source>
        <dbReference type="ARBA" id="ARBA00022691"/>
    </source>
</evidence>
<feature type="domain" description="Tetrapyrrole methylase" evidence="7">
    <location>
        <begin position="9"/>
        <end position="209"/>
    </location>
</feature>
<protein>
    <recommendedName>
        <fullName evidence="6">Ribosomal RNA small subunit methyltransferase I</fullName>
        <ecNumber evidence="6">2.1.1.198</ecNumber>
    </recommendedName>
    <alternativeName>
        <fullName evidence="6">16S rRNA 2'-O-ribose C1402 methyltransferase</fullName>
    </alternativeName>
    <alternativeName>
        <fullName evidence="6">rRNA (cytidine-2'-O-)-methyltransferase RsmI</fullName>
    </alternativeName>
</protein>
<reference evidence="8 9" key="1">
    <citation type="journal article" date="2020" name="ISME J.">
        <title>Comparative genomics reveals insights into cyanobacterial evolution and habitat adaptation.</title>
        <authorList>
            <person name="Chen M.Y."/>
            <person name="Teng W.K."/>
            <person name="Zhao L."/>
            <person name="Hu C.X."/>
            <person name="Zhou Y.K."/>
            <person name="Han B.P."/>
            <person name="Song L.R."/>
            <person name="Shu W.S."/>
        </authorList>
    </citation>
    <scope>NUCLEOTIDE SEQUENCE [LARGE SCALE GENOMIC DNA]</scope>
    <source>
        <strain evidence="8 9">FACHB-119</strain>
    </source>
</reference>
<dbReference type="RefSeq" id="WP_190478927.1">
    <property type="nucleotide sequence ID" value="NZ_JACJSG010000060.1"/>
</dbReference>
<dbReference type="SUPFAM" id="SSF53790">
    <property type="entry name" value="Tetrapyrrole methylase"/>
    <property type="match status" value="1"/>
</dbReference>
<dbReference type="Proteomes" id="UP000661112">
    <property type="component" value="Unassembled WGS sequence"/>
</dbReference>
<proteinExistence type="inferred from homology"/>
<gene>
    <name evidence="6 8" type="primary">rsmI</name>
    <name evidence="8" type="ORF">H6G83_29980</name>
</gene>
<keyword evidence="5 6" id="KW-0949">S-adenosyl-L-methionine</keyword>
<dbReference type="InterPro" id="IPR000878">
    <property type="entry name" value="4pyrrol_Mease"/>
</dbReference>
<dbReference type="HAMAP" id="MF_01877">
    <property type="entry name" value="16SrRNA_methyltr_I"/>
    <property type="match status" value="1"/>
</dbReference>
<dbReference type="PROSITE" id="PS01296">
    <property type="entry name" value="RSMI"/>
    <property type="match status" value="1"/>
</dbReference>
<dbReference type="PANTHER" id="PTHR46111:SF1">
    <property type="entry name" value="RIBOSOMAL RNA SMALL SUBUNIT METHYLTRANSFERASE I"/>
    <property type="match status" value="1"/>
</dbReference>
<keyword evidence="9" id="KW-1185">Reference proteome</keyword>
<dbReference type="InterPro" id="IPR008189">
    <property type="entry name" value="rRNA_ssu_MeTfrase_I"/>
</dbReference>
<dbReference type="Gene3D" id="3.40.1010.10">
    <property type="entry name" value="Cobalt-precorrin-4 Transmethylase, Domain 1"/>
    <property type="match status" value="1"/>
</dbReference>
<keyword evidence="2 6" id="KW-0698">rRNA processing</keyword>
<evidence type="ECO:0000256" key="3">
    <source>
        <dbReference type="ARBA" id="ARBA00022603"/>
    </source>
</evidence>
<dbReference type="Pfam" id="PF00590">
    <property type="entry name" value="TP_methylase"/>
    <property type="match status" value="1"/>
</dbReference>
<dbReference type="NCBIfam" id="TIGR00096">
    <property type="entry name" value="16S rRNA (cytidine(1402)-2'-O)-methyltransferase"/>
    <property type="match status" value="1"/>
</dbReference>
<dbReference type="EMBL" id="JACJSG010000060">
    <property type="protein sequence ID" value="MBD2504786.1"/>
    <property type="molecule type" value="Genomic_DNA"/>
</dbReference>
<dbReference type="InterPro" id="IPR035996">
    <property type="entry name" value="4pyrrol_Methylase_sf"/>
</dbReference>
<comment type="function">
    <text evidence="6">Catalyzes the 2'-O-methylation of the ribose of cytidine 1402 (C1402) in 16S rRNA.</text>
</comment>